<dbReference type="InterPro" id="IPR056823">
    <property type="entry name" value="TEN-like_YD-shell"/>
</dbReference>
<keyword evidence="2" id="KW-0175">Coiled coil</keyword>
<feature type="domain" description="Teneurin-like YD-shell" evidence="6">
    <location>
        <begin position="1122"/>
        <end position="1327"/>
    </location>
</feature>
<gene>
    <name evidence="7" type="ORF">OG863_23700</name>
</gene>
<feature type="domain" description="DUF6531" evidence="5">
    <location>
        <begin position="328"/>
        <end position="400"/>
    </location>
</feature>
<reference evidence="7 8" key="1">
    <citation type="submission" date="2022-10" db="EMBL/GenBank/DDBJ databases">
        <title>The complete genomes of actinobacterial strains from the NBC collection.</title>
        <authorList>
            <person name="Joergensen T.S."/>
            <person name="Alvarez Arevalo M."/>
            <person name="Sterndorff E.B."/>
            <person name="Faurdal D."/>
            <person name="Vuksanovic O."/>
            <person name="Mourched A.-S."/>
            <person name="Charusanti P."/>
            <person name="Shaw S."/>
            <person name="Blin K."/>
            <person name="Weber T."/>
        </authorList>
    </citation>
    <scope>NUCLEOTIDE SEQUENCE [LARGE SCALE GENOMIC DNA]</scope>
    <source>
        <strain evidence="7 8">NBC 01774</strain>
    </source>
</reference>
<feature type="domain" description="Teneurin-like YD-shell" evidence="6">
    <location>
        <begin position="500"/>
        <end position="587"/>
    </location>
</feature>
<dbReference type="PANTHER" id="PTHR32305">
    <property type="match status" value="1"/>
</dbReference>
<organism evidence="7 8">
    <name type="scientific">Streptomyces decoyicus</name>
    <dbReference type="NCBI Taxonomy" id="249567"/>
    <lineage>
        <taxon>Bacteria</taxon>
        <taxon>Bacillati</taxon>
        <taxon>Actinomycetota</taxon>
        <taxon>Actinomycetes</taxon>
        <taxon>Kitasatosporales</taxon>
        <taxon>Streptomycetaceae</taxon>
        <taxon>Streptomyces</taxon>
    </lineage>
</organism>
<dbReference type="Pfam" id="PF25023">
    <property type="entry name" value="TEN_YD-shell"/>
    <property type="match status" value="3"/>
</dbReference>
<dbReference type="PANTHER" id="PTHR32305:SF15">
    <property type="entry name" value="PROTEIN RHSA-RELATED"/>
    <property type="match status" value="1"/>
</dbReference>
<proteinExistence type="predicted"/>
<sequence length="1520" mass="166220">MSDWEDVFGFSDDPTPGDAEVLGELARSYRSVADNAGDALPLVSGLENQQVGEGKTMDKLRDKLGDLAQQVRKLHSSYDQAAGALDTYVHSLRDQQRNADNALDKGRDAKERLESATEVVRAAGADIGRLDAATHPPDDHEARAGTRRALDEAHSKQSTAQTHADDAQADLDAARMLAEDARQVREEDASTAAQKLDDAKGESVAGYSLWDKIKKAFSTALGIISAVLGVVAMLIPGLQGIGIALTIGSIVAGAASLGINMSIMAETGEWNVLEVVLGVVGLVGGGAAALKGLGGIGSVLKGGKPNSIKSLNNRINVRDIKDRTCATDPVDVASGEMLLQQTDLTLPGVLPLDLRRTHLSTYRYGQFFGPSWASTLDERLEADDRGRMWWAREDGSILTYPSLPAADTDEPVWPEEGPRLPLTCAGTGTTGEVSYRIADPHSGLVRTFADHPDDDSSLYWLTGWQDRNGNEVGVSRLADGTPTTLIHSGGYHVTLECPIGRVTRLTVTTPDGPVEVMSYGYDDAGNLTHVTNSSGKALEFTYDDRSRITAWTDRNDSTYRYVYDDDNRVTQTIGPEGYLSSRWNYDPDQQQTHYTDACGATTVYQLNDLYQVTAETDPLGNTTTSEWDRYDNLLARTDALGHTVRYEYDLAHNPTAVQLPDGSRSTATYNELNLPLSSTGHDGTTWHCAYDERGNPTAMTGPDGGTLRFTHDRAGAIATATDASGAAATYDNDAAGLPLSVTDASGGTALLERDAFGRPAVLTDPLGAITRTVWTVEGRVSERTAIDGRTERFTWDGEGNCLTHTNPAGATTRFEYTHFDRLAARTDPDGARSTFVYDAELRPTRVTNPQGLNWDYTYDRVGRLIKEADFDNREIRYAHDALGRVTSRTTPLGEEIGYTYNELSQLTSKDAAGVRTDYTYDAAGALLRAVSPTSTLTFERDITGNLLSETIDGRTTRYTYDFMGRRTSRTTPTGAYTELAYDQAGNRTSLTSDGHRTEFTHDLLGHELVRALGTTASQVAMTTTWDMAGRPVAQGLTTPGGVVRAGTYAYRADNYVSAITDEVTGTSKEMELDRVGRPLTVTAEGWTESYAYDQAGNQTEANWPDKAPRTEARGSRTYTDTRLLSAGTVRYEYDDAGRMVLRQKRRLSKKPDTWRYEWDAEDHLVACVTPDGTRWHYTYDPMGRRTAKYRMAEDGVTAAAAVHFTWDETRLAEQTDGTTGVILTWDHDGHRPLTQLERKPGSQDEFDSRFFAIVTDLVGTPTELVDEQGTIAWRSRATLWGVTTRNRNAIAHTPLRFPGQYEDPETGLHYNYFRHYDPETARYTTPDPLGLKPALNHHTYVKNPLAWTDPLGLAPCNATFGPLTNGAGSSMKVKLGPNSNLSGKPPTVKPSWWPTGKGPTALWFQKQMVQGHLLNEHLGGPGNTLSNLTPLTKTGNLNHLNSVEWNVKREVAAGNTVEYEVIAHYGKVTGADLGATGQVAADIDRNYSSLIPEYLSCYATVYDKQGAHMYGEGWQVRNTK</sequence>
<evidence type="ECO:0000256" key="3">
    <source>
        <dbReference type="SAM" id="MobiDB-lite"/>
    </source>
</evidence>
<evidence type="ECO:0000256" key="2">
    <source>
        <dbReference type="SAM" id="Coils"/>
    </source>
</evidence>
<dbReference type="Pfam" id="PF20148">
    <property type="entry name" value="DUF6531"/>
    <property type="match status" value="1"/>
</dbReference>
<feature type="compositionally biased region" description="Basic and acidic residues" evidence="3">
    <location>
        <begin position="136"/>
        <end position="155"/>
    </location>
</feature>
<dbReference type="InterPro" id="IPR050708">
    <property type="entry name" value="T6SS_VgrG/RHS"/>
</dbReference>
<dbReference type="Gene3D" id="2.180.10.10">
    <property type="entry name" value="RHS repeat-associated core"/>
    <property type="match status" value="3"/>
</dbReference>
<dbReference type="Gene3D" id="3.40.570.10">
    <property type="entry name" value="Extracellular Endonuclease, subunit A"/>
    <property type="match status" value="1"/>
</dbReference>
<feature type="domain" description="Teneurin-like YD-shell" evidence="6">
    <location>
        <begin position="855"/>
        <end position="1001"/>
    </location>
</feature>
<dbReference type="PRINTS" id="PR00394">
    <property type="entry name" value="RHSPROTEIN"/>
</dbReference>
<dbReference type="NCBIfam" id="TIGR03696">
    <property type="entry name" value="Rhs_assc_core"/>
    <property type="match status" value="1"/>
</dbReference>
<feature type="region of interest" description="Disordered" evidence="3">
    <location>
        <begin position="127"/>
        <end position="165"/>
    </location>
</feature>
<keyword evidence="4" id="KW-0472">Membrane</keyword>
<dbReference type="InterPro" id="IPR031325">
    <property type="entry name" value="RHS_repeat"/>
</dbReference>
<dbReference type="NCBIfam" id="TIGR01643">
    <property type="entry name" value="YD_repeat_2x"/>
    <property type="match status" value="11"/>
</dbReference>
<evidence type="ECO:0000259" key="6">
    <source>
        <dbReference type="Pfam" id="PF25023"/>
    </source>
</evidence>
<dbReference type="Proteomes" id="UP001344251">
    <property type="component" value="Chromosome"/>
</dbReference>
<evidence type="ECO:0000313" key="8">
    <source>
        <dbReference type="Proteomes" id="UP001344251"/>
    </source>
</evidence>
<feature type="transmembrane region" description="Helical" evidence="4">
    <location>
        <begin position="241"/>
        <end position="263"/>
    </location>
</feature>
<feature type="transmembrane region" description="Helical" evidence="4">
    <location>
        <begin position="216"/>
        <end position="235"/>
    </location>
</feature>
<evidence type="ECO:0000256" key="4">
    <source>
        <dbReference type="SAM" id="Phobius"/>
    </source>
</evidence>
<dbReference type="InterPro" id="IPR045351">
    <property type="entry name" value="DUF6531"/>
</dbReference>
<feature type="transmembrane region" description="Helical" evidence="4">
    <location>
        <begin position="275"/>
        <end position="300"/>
    </location>
</feature>
<name>A0ABZ1FK73_9ACTN</name>
<keyword evidence="4" id="KW-1133">Transmembrane helix</keyword>
<keyword evidence="8" id="KW-1185">Reference proteome</keyword>
<dbReference type="RefSeq" id="WP_326620246.1">
    <property type="nucleotide sequence ID" value="NZ_CP109106.1"/>
</dbReference>
<dbReference type="InterPro" id="IPR006530">
    <property type="entry name" value="YD"/>
</dbReference>
<evidence type="ECO:0000313" key="7">
    <source>
        <dbReference type="EMBL" id="WSB70715.1"/>
    </source>
</evidence>
<evidence type="ECO:0000256" key="1">
    <source>
        <dbReference type="ARBA" id="ARBA00022737"/>
    </source>
</evidence>
<dbReference type="InterPro" id="IPR044929">
    <property type="entry name" value="DNA/RNA_non-sp_Endonuclease_sf"/>
</dbReference>
<feature type="coiled-coil region" evidence="2">
    <location>
        <begin position="57"/>
        <end position="112"/>
    </location>
</feature>
<evidence type="ECO:0000259" key="5">
    <source>
        <dbReference type="Pfam" id="PF20148"/>
    </source>
</evidence>
<accession>A0ABZ1FK73</accession>
<keyword evidence="1" id="KW-0677">Repeat</keyword>
<keyword evidence="4" id="KW-0812">Transmembrane</keyword>
<dbReference type="InterPro" id="IPR022385">
    <property type="entry name" value="Rhs_assc_core"/>
</dbReference>
<dbReference type="Pfam" id="PF05593">
    <property type="entry name" value="RHS_repeat"/>
    <property type="match status" value="4"/>
</dbReference>
<protein>
    <submittedName>
        <fullName evidence="7">DUF6531 domain-containing protein</fullName>
    </submittedName>
</protein>
<dbReference type="EMBL" id="CP109106">
    <property type="protein sequence ID" value="WSB70715.1"/>
    <property type="molecule type" value="Genomic_DNA"/>
</dbReference>